<keyword evidence="1" id="KW-0472">Membrane</keyword>
<name>A0ABV6Z0B9_UNCC1</name>
<gene>
    <name evidence="2" type="ORF">ACFL27_16955</name>
</gene>
<comment type="caution">
    <text evidence="2">The sequence shown here is derived from an EMBL/GenBank/DDBJ whole genome shotgun (WGS) entry which is preliminary data.</text>
</comment>
<accession>A0ABV6Z0B9</accession>
<dbReference type="EMBL" id="JBHPBY010000237">
    <property type="protein sequence ID" value="MFC1851883.1"/>
    <property type="molecule type" value="Genomic_DNA"/>
</dbReference>
<evidence type="ECO:0008006" key="4">
    <source>
        <dbReference type="Google" id="ProtNLM"/>
    </source>
</evidence>
<keyword evidence="1" id="KW-1133">Transmembrane helix</keyword>
<protein>
    <recommendedName>
        <fullName evidence="4">DUF2207 domain-containing protein</fullName>
    </recommendedName>
</protein>
<feature type="transmembrane region" description="Helical" evidence="1">
    <location>
        <begin position="90"/>
        <end position="111"/>
    </location>
</feature>
<dbReference type="Proteomes" id="UP001594351">
    <property type="component" value="Unassembled WGS sequence"/>
</dbReference>
<reference evidence="2 3" key="1">
    <citation type="submission" date="2024-09" db="EMBL/GenBank/DDBJ databases">
        <title>Laminarin stimulates single cell rates of sulfate reduction while oxygen inhibits transcriptomic activity in coastal marine sediment.</title>
        <authorList>
            <person name="Lindsay M."/>
            <person name="Orcutt B."/>
            <person name="Emerson D."/>
            <person name="Stepanauskas R."/>
            <person name="D'Angelo T."/>
        </authorList>
    </citation>
    <scope>NUCLEOTIDE SEQUENCE [LARGE SCALE GENOMIC DNA]</scope>
    <source>
        <strain evidence="2">SAG AM-311-K15</strain>
    </source>
</reference>
<proteinExistence type="predicted"/>
<evidence type="ECO:0000313" key="3">
    <source>
        <dbReference type="Proteomes" id="UP001594351"/>
    </source>
</evidence>
<organism evidence="2 3">
    <name type="scientific">candidate division CSSED10-310 bacterium</name>
    <dbReference type="NCBI Taxonomy" id="2855610"/>
    <lineage>
        <taxon>Bacteria</taxon>
        <taxon>Bacteria division CSSED10-310</taxon>
    </lineage>
</organism>
<evidence type="ECO:0000256" key="1">
    <source>
        <dbReference type="SAM" id="Phobius"/>
    </source>
</evidence>
<keyword evidence="1" id="KW-0812">Transmembrane</keyword>
<keyword evidence="3" id="KW-1185">Reference proteome</keyword>
<sequence length="279" mass="33202">MAVHEIKLGVSEKSSLEDSIVYVVPRSPDPYDYALISPLREKDLLRKGIEGPLEFQGYAPILEKVEAKVKEFLHNKIMKRYRRNLAVRRVFRWGSALGILSCFLFFFSGFFDDMLCDPLFLFIIGYTFYREYREQRNLEYIQSKIDSIKFVENPLLTAIYNNFKNLETPDYRALEWSSVQSEMKSHQVDQTFAAITEYLGYKDKKRWQSRVNYLTAPNVENNYFTHMLLKLISQFYQRKLAKYYDDIKHRKRLKAGYYDIYEHLLESRTSKSDNVTVSR</sequence>
<evidence type="ECO:0000313" key="2">
    <source>
        <dbReference type="EMBL" id="MFC1851883.1"/>
    </source>
</evidence>